<dbReference type="EMBL" id="JAAAPO010000003">
    <property type="protein sequence ID" value="NBC36913.1"/>
    <property type="molecule type" value="Genomic_DNA"/>
</dbReference>
<evidence type="ECO:0000313" key="1">
    <source>
        <dbReference type="EMBL" id="NBC36913.1"/>
    </source>
</evidence>
<reference evidence="2" key="1">
    <citation type="submission" date="2020-01" db="EMBL/GenBank/DDBJ databases">
        <title>Sphingomonas sp. strain CSW-10.</title>
        <authorList>
            <person name="Chen W.-M."/>
        </authorList>
    </citation>
    <scope>NUCLEOTIDE SEQUENCE [LARGE SCALE GENOMIC DNA]</scope>
    <source>
        <strain evidence="2">FSY-8</strain>
    </source>
</reference>
<dbReference type="Proteomes" id="UP000753724">
    <property type="component" value="Unassembled WGS sequence"/>
</dbReference>
<evidence type="ECO:0000313" key="2">
    <source>
        <dbReference type="Proteomes" id="UP000753724"/>
    </source>
</evidence>
<name>A0ABW9XEE7_9SPHN</name>
<comment type="caution">
    <text evidence="1">The sequence shown here is derived from an EMBL/GenBank/DDBJ whole genome shotgun (WGS) entry which is preliminary data.</text>
</comment>
<sequence>MSTYARMDHDRLARFRSGRISRLARTGCALAGLSLTLVSPAAVWAQAAPAAKPAPAAAAAPAAAPAAPAAGAAAPAAGAAGAAGAGAPAAGGAIPAAAPGAAPEGSVGGMGDINLYPKRIVIDDRNRVSSVGLYNRTANTGDYDIDISDMVMTPDGRLVTLDSLPEGDPMRTKLRSAGEIVRWSPHRVTLPGNEAQMVRIMARVPENLPAGEYRSHFSAVAVPPGTDGLSIDQATAGQQTPTGIGVRITPRFGISIPVIIRVGETTLNAGLKDLKVTAQPDGTRLLSFTVTREGTRSAFGDITITAPGAAKPVAFLKGVGVYTELAERKVSVPVDKALDAKLTAAGAKLTVTYVDDDVTPGKQLARVDFVVP</sequence>
<organism evidence="1 2">
    <name type="scientific">Novosphingobium ovatum</name>
    <dbReference type="NCBI Taxonomy" id="1908523"/>
    <lineage>
        <taxon>Bacteria</taxon>
        <taxon>Pseudomonadati</taxon>
        <taxon>Pseudomonadota</taxon>
        <taxon>Alphaproteobacteria</taxon>
        <taxon>Sphingomonadales</taxon>
        <taxon>Sphingomonadaceae</taxon>
        <taxon>Novosphingobium</taxon>
    </lineage>
</organism>
<accession>A0ABW9XEE7</accession>
<proteinExistence type="predicted"/>
<protein>
    <submittedName>
        <fullName evidence="1">Uncharacterized protein</fullName>
    </submittedName>
</protein>
<dbReference type="RefSeq" id="WP_161718392.1">
    <property type="nucleotide sequence ID" value="NZ_JAAAPO010000003.1"/>
</dbReference>
<keyword evidence="2" id="KW-1185">Reference proteome</keyword>
<gene>
    <name evidence="1" type="ORF">GTZ99_10120</name>
</gene>